<sequence length="71" mass="8017">MQPSKNIRVLFHFGEGDEHEVDLQLIWKSDTGTEASAKPLCSQEALNAAVEHWVAENVSYTWEEILSDDEA</sequence>
<organism evidence="1 2">
    <name type="scientific">Paenibacillus hunanensis</name>
    <dbReference type="NCBI Taxonomy" id="539262"/>
    <lineage>
        <taxon>Bacteria</taxon>
        <taxon>Bacillati</taxon>
        <taxon>Bacillota</taxon>
        <taxon>Bacilli</taxon>
        <taxon>Bacillales</taxon>
        <taxon>Paenibacillaceae</taxon>
        <taxon>Paenibacillus</taxon>
    </lineage>
</organism>
<evidence type="ECO:0000313" key="1">
    <source>
        <dbReference type="EMBL" id="MDR6243443.1"/>
    </source>
</evidence>
<dbReference type="Proteomes" id="UP001185028">
    <property type="component" value="Unassembled WGS sequence"/>
</dbReference>
<comment type="caution">
    <text evidence="1">The sequence shown here is derived from an EMBL/GenBank/DDBJ whole genome shotgun (WGS) entry which is preliminary data.</text>
</comment>
<dbReference type="EMBL" id="JAVDQH010000004">
    <property type="protein sequence ID" value="MDR6243443.1"/>
    <property type="molecule type" value="Genomic_DNA"/>
</dbReference>
<gene>
    <name evidence="1" type="ORF">JOC58_001330</name>
</gene>
<proteinExistence type="predicted"/>
<evidence type="ECO:0000313" key="2">
    <source>
        <dbReference type="Proteomes" id="UP001185028"/>
    </source>
</evidence>
<name>A0ABU1IYZ6_9BACL</name>
<accession>A0ABU1IYZ6</accession>
<dbReference type="RefSeq" id="WP_188773633.1">
    <property type="nucleotide sequence ID" value="NZ_BMMB01000001.1"/>
</dbReference>
<keyword evidence="2" id="KW-1185">Reference proteome</keyword>
<reference evidence="1 2" key="1">
    <citation type="submission" date="2023-07" db="EMBL/GenBank/DDBJ databases">
        <title>Genomic Encyclopedia of Type Strains, Phase IV (KMG-IV): sequencing the most valuable type-strain genomes for metagenomic binning, comparative biology and taxonomic classification.</title>
        <authorList>
            <person name="Goeker M."/>
        </authorList>
    </citation>
    <scope>NUCLEOTIDE SEQUENCE [LARGE SCALE GENOMIC DNA]</scope>
    <source>
        <strain evidence="1 2">DSM 22170</strain>
    </source>
</reference>
<protein>
    <recommendedName>
        <fullName evidence="3">DUF2552 domain-containing protein</fullName>
    </recommendedName>
</protein>
<evidence type="ECO:0008006" key="3">
    <source>
        <dbReference type="Google" id="ProtNLM"/>
    </source>
</evidence>